<evidence type="ECO:0000313" key="1">
    <source>
        <dbReference type="EMBL" id="MFB3168465.1"/>
    </source>
</evidence>
<evidence type="ECO:0000313" key="2">
    <source>
        <dbReference type="Proteomes" id="UP001241748"/>
    </source>
</evidence>
<protein>
    <submittedName>
        <fullName evidence="1">HEPN domain-containing protein</fullName>
    </submittedName>
</protein>
<dbReference type="RefSeq" id="WP_306072976.1">
    <property type="nucleotide sequence ID" value="NZ_JAROBZ020000001.1"/>
</dbReference>
<gene>
    <name evidence="1" type="ORF">P5G62_015210</name>
</gene>
<name>A0ABV4YUH4_9BACI</name>
<comment type="caution">
    <text evidence="1">The sequence shown here is derived from an EMBL/GenBank/DDBJ whole genome shotgun (WGS) entry which is preliminary data.</text>
</comment>
<keyword evidence="2" id="KW-1185">Reference proteome</keyword>
<organism evidence="1 2">
    <name type="scientific">Neobacillus driksii</name>
    <dbReference type="NCBI Taxonomy" id="3035913"/>
    <lineage>
        <taxon>Bacteria</taxon>
        <taxon>Bacillati</taxon>
        <taxon>Bacillota</taxon>
        <taxon>Bacilli</taxon>
        <taxon>Bacillales</taxon>
        <taxon>Bacillaceae</taxon>
        <taxon>Neobacillus</taxon>
    </lineage>
</organism>
<dbReference type="EMBL" id="JAROBZ020000001">
    <property type="protein sequence ID" value="MFB3168465.1"/>
    <property type="molecule type" value="Genomic_DNA"/>
</dbReference>
<accession>A0ABV4YUH4</accession>
<sequence>MKYRFITILHNLKLESVKNKGTEIFPGARVSNGRQILEDTLGRQPMKSTLGVHSVDEFNNKVYFYLDGEFEDVISKDQMDQIGNKYTFFFLRQAQAFAYQLWDTKDNSIYVRDGFLLAYTNRFEDGFTYKASLSEIFVKSTCERGEIVFSDSEISNTVRNFVPATFEDYSEESFGGKLPNSKHLFKAHGSTRMTRAAYFTASARKSHILPLKIVSYCNALECLFTIGTSEVNHKIAERVALMLGNSKESKQDYFKLIKNAYKHRSNLVHGQYLTGNEEALIGISQGLDNILRELLVAEHEVFSMSDNDMEAFFLDLLFAKTGE</sequence>
<proteinExistence type="predicted"/>
<dbReference type="Proteomes" id="UP001241748">
    <property type="component" value="Unassembled WGS sequence"/>
</dbReference>
<reference evidence="1 2" key="1">
    <citation type="submission" date="2024-05" db="EMBL/GenBank/DDBJ databases">
        <authorList>
            <person name="Venkateswaran K."/>
        </authorList>
    </citation>
    <scope>NUCLEOTIDE SEQUENCE [LARGE SCALE GENOMIC DNA]</scope>
    <source>
        <strain evidence="1 2">179-C4-2-HS</strain>
    </source>
</reference>